<keyword evidence="6" id="KW-0378">Hydrolase</keyword>
<evidence type="ECO:0000256" key="4">
    <source>
        <dbReference type="ARBA" id="ARBA00022723"/>
    </source>
</evidence>
<reference evidence="13 14" key="1">
    <citation type="journal article" date="2013" name="Genome Announc.">
        <title>Genome sequences for three denitrifying bacterial strains isolated from a uranium- and nitrate-contaminated subsurface environment.</title>
        <authorList>
            <person name="Venkatramanan R."/>
            <person name="Prakash O."/>
            <person name="Woyke T."/>
            <person name="Chain P."/>
            <person name="Goodwin L.A."/>
            <person name="Watson D."/>
            <person name="Brooks S."/>
            <person name="Kostka J.E."/>
            <person name="Green S.J."/>
        </authorList>
    </citation>
    <scope>NUCLEOTIDE SEQUENCE [LARGE SCALE GENOMIC DNA]</scope>
    <source>
        <strain evidence="13 14">1NES1</strain>
    </source>
</reference>
<gene>
    <name evidence="13" type="ORF">HYPDE_36788</name>
</gene>
<evidence type="ECO:0000256" key="3">
    <source>
        <dbReference type="ARBA" id="ARBA00022670"/>
    </source>
</evidence>
<dbReference type="GO" id="GO:0008237">
    <property type="term" value="F:metallopeptidase activity"/>
    <property type="evidence" value="ECO:0007669"/>
    <property type="project" value="UniProtKB-KW"/>
</dbReference>
<keyword evidence="5" id="KW-0732">Signal</keyword>
<dbReference type="GO" id="GO:0071555">
    <property type="term" value="P:cell wall organization"/>
    <property type="evidence" value="ECO:0007669"/>
    <property type="project" value="UniProtKB-KW"/>
</dbReference>
<evidence type="ECO:0000256" key="5">
    <source>
        <dbReference type="ARBA" id="ARBA00022729"/>
    </source>
</evidence>
<feature type="region of interest" description="Disordered" evidence="12">
    <location>
        <begin position="289"/>
        <end position="308"/>
    </location>
</feature>
<dbReference type="Proteomes" id="UP000005952">
    <property type="component" value="Chromosome"/>
</dbReference>
<evidence type="ECO:0000256" key="7">
    <source>
        <dbReference type="ARBA" id="ARBA00022833"/>
    </source>
</evidence>
<dbReference type="EMBL" id="CP005587">
    <property type="protein sequence ID" value="AGK59029.1"/>
    <property type="molecule type" value="Genomic_DNA"/>
</dbReference>
<dbReference type="PANTHER" id="PTHR37425:SF1">
    <property type="entry name" value="OUTER MEMBRANE PROTEIN"/>
    <property type="match status" value="1"/>
</dbReference>
<dbReference type="AlphaFoldDB" id="N0B649"/>
<dbReference type="CDD" id="cd14844">
    <property type="entry name" value="Zn-DD-carboxypeptidase_like"/>
    <property type="match status" value="1"/>
</dbReference>
<keyword evidence="3" id="KW-0645">Protease</keyword>
<organism evidence="13 14">
    <name type="scientific">Hyphomicrobium denitrificans 1NES1</name>
    <dbReference type="NCBI Taxonomy" id="670307"/>
    <lineage>
        <taxon>Bacteria</taxon>
        <taxon>Pseudomonadati</taxon>
        <taxon>Pseudomonadota</taxon>
        <taxon>Alphaproteobacteria</taxon>
        <taxon>Hyphomicrobiales</taxon>
        <taxon>Hyphomicrobiaceae</taxon>
        <taxon>Hyphomicrobium</taxon>
    </lineage>
</organism>
<dbReference type="eggNOG" id="COG3108">
    <property type="taxonomic scope" value="Bacteria"/>
</dbReference>
<dbReference type="InterPro" id="IPR010275">
    <property type="entry name" value="MepK"/>
</dbReference>
<evidence type="ECO:0000256" key="11">
    <source>
        <dbReference type="ARBA" id="ARBA00093666"/>
    </source>
</evidence>
<evidence type="ECO:0000256" key="12">
    <source>
        <dbReference type="SAM" id="MobiDB-lite"/>
    </source>
</evidence>
<evidence type="ECO:0000256" key="9">
    <source>
        <dbReference type="ARBA" id="ARBA00023316"/>
    </source>
</evidence>
<sequence length="534" mass="57693">MEPSIVGPSRAWGFCVGTGDFVLLRRSGVVFGFAALAAAVCLHADNITAASQPNERTISLYHIHTHERLTVTYKRDGKYIPEAMKQINWIMRDWRKNEVKEIAPATIDLAWEMHEELGSKEPINIICGYRSSGTNEMLRRTVGGQAKFSQHITGKAIDITFPDIPLKKMRYSALIRERGGVGYYPTSGIPFVHVDTANVRMWPRMPRYELALLFPNGRSKYVPTDGRPITPGDVKVAQSKFHGLAVQVAEFFRDRLTPGSSRTMVASAEVGTGSKRLAVVASLGGSTRRNVNLTTEPDPALKDPKPFAPARVASLSPAATDGGAPQLVSTPRLVERPSHFTPTPSKADRSKLDALVAAAATTPIPELVSGPKPAVRPQKALAAAALAESGHPPTKAQPTARVASLDPAAAASVSDMSPDSLGNGWAEAPAFDEDHPEELAYRPFPLAPLLTDNAEARDAPLADLQRPDVAATLDALDDTGRIAPMKFRPGQQLAEEMWAQQFQGKAVHAEALMELAQRPPPAGIENRTVQTSAR</sequence>
<comment type="pathway">
    <text evidence="2">Cell wall biogenesis; cell wall polysaccharide biosynthesis.</text>
</comment>
<dbReference type="STRING" id="670307.HYPDE_36788"/>
<dbReference type="HOGENOM" id="CLU_029918_2_0_5"/>
<protein>
    <recommendedName>
        <fullName evidence="11">Murein endopeptidase K</fullName>
    </recommendedName>
</protein>
<evidence type="ECO:0000256" key="1">
    <source>
        <dbReference type="ARBA" id="ARBA00001947"/>
    </source>
</evidence>
<name>N0B649_9HYPH</name>
<dbReference type="SUPFAM" id="SSF55166">
    <property type="entry name" value="Hedgehog/DD-peptidase"/>
    <property type="match status" value="1"/>
</dbReference>
<accession>N0B649</accession>
<dbReference type="KEGG" id="hdt:HYPDE_36788"/>
<evidence type="ECO:0000313" key="13">
    <source>
        <dbReference type="EMBL" id="AGK59029.1"/>
    </source>
</evidence>
<evidence type="ECO:0000313" key="14">
    <source>
        <dbReference type="Proteomes" id="UP000005952"/>
    </source>
</evidence>
<comment type="similarity">
    <text evidence="10">Belongs to the peptidase M15 family.</text>
</comment>
<keyword evidence="8" id="KW-0482">Metalloprotease</keyword>
<keyword evidence="4" id="KW-0479">Metal-binding</keyword>
<dbReference type="PANTHER" id="PTHR37425">
    <property type="match status" value="1"/>
</dbReference>
<evidence type="ECO:0000256" key="6">
    <source>
        <dbReference type="ARBA" id="ARBA00022801"/>
    </source>
</evidence>
<comment type="cofactor">
    <cofactor evidence="1">
        <name>Zn(2+)</name>
        <dbReference type="ChEBI" id="CHEBI:29105"/>
    </cofactor>
</comment>
<proteinExistence type="inferred from homology"/>
<evidence type="ECO:0000256" key="10">
    <source>
        <dbReference type="ARBA" id="ARBA00093448"/>
    </source>
</evidence>
<keyword evidence="7" id="KW-0862">Zinc</keyword>
<dbReference type="Pfam" id="PF05951">
    <property type="entry name" value="Peptidase_M15_2"/>
    <property type="match status" value="1"/>
</dbReference>
<evidence type="ECO:0000256" key="8">
    <source>
        <dbReference type="ARBA" id="ARBA00023049"/>
    </source>
</evidence>
<dbReference type="GO" id="GO:0006508">
    <property type="term" value="P:proteolysis"/>
    <property type="evidence" value="ECO:0007669"/>
    <property type="project" value="UniProtKB-KW"/>
</dbReference>
<keyword evidence="14" id="KW-1185">Reference proteome</keyword>
<evidence type="ECO:0000256" key="2">
    <source>
        <dbReference type="ARBA" id="ARBA00004776"/>
    </source>
</evidence>
<feature type="region of interest" description="Disordered" evidence="12">
    <location>
        <begin position="316"/>
        <end position="349"/>
    </location>
</feature>
<dbReference type="GO" id="GO:0046872">
    <property type="term" value="F:metal ion binding"/>
    <property type="evidence" value="ECO:0007669"/>
    <property type="project" value="UniProtKB-KW"/>
</dbReference>
<dbReference type="Gene3D" id="3.30.1380.10">
    <property type="match status" value="1"/>
</dbReference>
<dbReference type="InterPro" id="IPR009045">
    <property type="entry name" value="Zn_M74/Hedgehog-like"/>
</dbReference>
<keyword evidence="9" id="KW-0961">Cell wall biogenesis/degradation</keyword>